<dbReference type="Proteomes" id="UP000622547">
    <property type="component" value="Unassembled WGS sequence"/>
</dbReference>
<dbReference type="RefSeq" id="WP_204071411.1">
    <property type="nucleotide sequence ID" value="NZ_BAABHI010000012.1"/>
</dbReference>
<name>A0A8J3U2B2_9ACTN</name>
<comment type="caution">
    <text evidence="2">The sequence shown here is derived from an EMBL/GenBank/DDBJ whole genome shotgun (WGS) entry which is preliminary data.</text>
</comment>
<dbReference type="InterPro" id="IPR011051">
    <property type="entry name" value="RmlC_Cupin_sf"/>
</dbReference>
<dbReference type="EMBL" id="BOOP01000003">
    <property type="protein sequence ID" value="GII35667.1"/>
    <property type="molecule type" value="Genomic_DNA"/>
</dbReference>
<dbReference type="AlphaFoldDB" id="A0A8J3U2B2"/>
<evidence type="ECO:0000313" key="3">
    <source>
        <dbReference type="Proteomes" id="UP000622547"/>
    </source>
</evidence>
<reference evidence="2 3" key="1">
    <citation type="submission" date="2021-01" db="EMBL/GenBank/DDBJ databases">
        <title>Whole genome shotgun sequence of Planotetraspora phitsanulokensis NBRC 104273.</title>
        <authorList>
            <person name="Komaki H."/>
            <person name="Tamura T."/>
        </authorList>
    </citation>
    <scope>NUCLEOTIDE SEQUENCE [LARGE SCALE GENOMIC DNA]</scope>
    <source>
        <strain evidence="2 3">NBRC 104273</strain>
    </source>
</reference>
<dbReference type="PANTHER" id="PTHR36440">
    <property type="entry name" value="PUTATIVE (AFU_ORTHOLOGUE AFUA_8G07350)-RELATED"/>
    <property type="match status" value="1"/>
</dbReference>
<dbReference type="InterPro" id="IPR013096">
    <property type="entry name" value="Cupin_2"/>
</dbReference>
<sequence>MDVPYAPAVKVVQPGGGETAAIPGFGVVFKLYSPGNGAEVAIVEHPFAVGTITPPHLHTREDEHSIVLEGQIGFRSEADEVVLGPGGYITKPRGQMHAMWNAGTTPGRIIEVITPGGFENYFRELSELLNSVEATPGVNVRETPEFAELARRYGLTHGRPDWYDDVVVRYGLTSPTGGSRQAD</sequence>
<dbReference type="Pfam" id="PF07883">
    <property type="entry name" value="Cupin_2"/>
    <property type="match status" value="1"/>
</dbReference>
<accession>A0A8J3U2B2</accession>
<organism evidence="2 3">
    <name type="scientific">Planotetraspora phitsanulokensis</name>
    <dbReference type="NCBI Taxonomy" id="575192"/>
    <lineage>
        <taxon>Bacteria</taxon>
        <taxon>Bacillati</taxon>
        <taxon>Actinomycetota</taxon>
        <taxon>Actinomycetes</taxon>
        <taxon>Streptosporangiales</taxon>
        <taxon>Streptosporangiaceae</taxon>
        <taxon>Planotetraspora</taxon>
    </lineage>
</organism>
<dbReference type="PANTHER" id="PTHR36440:SF1">
    <property type="entry name" value="PUTATIVE (AFU_ORTHOLOGUE AFUA_8G07350)-RELATED"/>
    <property type="match status" value="1"/>
</dbReference>
<protein>
    <submittedName>
        <fullName evidence="2">Cupin</fullName>
    </submittedName>
</protein>
<gene>
    <name evidence="2" type="ORF">Pph01_06700</name>
</gene>
<dbReference type="InterPro" id="IPR053146">
    <property type="entry name" value="QDO-like"/>
</dbReference>
<evidence type="ECO:0000313" key="2">
    <source>
        <dbReference type="EMBL" id="GII35667.1"/>
    </source>
</evidence>
<dbReference type="InterPro" id="IPR014710">
    <property type="entry name" value="RmlC-like_jellyroll"/>
</dbReference>
<dbReference type="Gene3D" id="2.60.120.10">
    <property type="entry name" value="Jelly Rolls"/>
    <property type="match status" value="1"/>
</dbReference>
<feature type="domain" description="Cupin type-2" evidence="1">
    <location>
        <begin position="47"/>
        <end position="112"/>
    </location>
</feature>
<evidence type="ECO:0000259" key="1">
    <source>
        <dbReference type="Pfam" id="PF07883"/>
    </source>
</evidence>
<dbReference type="SUPFAM" id="SSF51182">
    <property type="entry name" value="RmlC-like cupins"/>
    <property type="match status" value="1"/>
</dbReference>
<keyword evidence="3" id="KW-1185">Reference proteome</keyword>
<proteinExistence type="predicted"/>